<organism evidence="2 3">
    <name type="scientific">Gymnopilus junonius</name>
    <name type="common">Spectacular rustgill mushroom</name>
    <name type="synonym">Gymnopilus spectabilis subsp. junonius</name>
    <dbReference type="NCBI Taxonomy" id="109634"/>
    <lineage>
        <taxon>Eukaryota</taxon>
        <taxon>Fungi</taxon>
        <taxon>Dikarya</taxon>
        <taxon>Basidiomycota</taxon>
        <taxon>Agaricomycotina</taxon>
        <taxon>Agaricomycetes</taxon>
        <taxon>Agaricomycetidae</taxon>
        <taxon>Agaricales</taxon>
        <taxon>Agaricineae</taxon>
        <taxon>Hymenogastraceae</taxon>
        <taxon>Gymnopilus</taxon>
    </lineage>
</organism>
<name>A0A9P5TTQ0_GYMJU</name>
<evidence type="ECO:0000256" key="1">
    <source>
        <dbReference type="SAM" id="MobiDB-lite"/>
    </source>
</evidence>
<evidence type="ECO:0000313" key="3">
    <source>
        <dbReference type="Proteomes" id="UP000724874"/>
    </source>
</evidence>
<proteinExistence type="predicted"/>
<feature type="region of interest" description="Disordered" evidence="1">
    <location>
        <begin position="1"/>
        <end position="20"/>
    </location>
</feature>
<protein>
    <submittedName>
        <fullName evidence="2">Uncharacterized protein</fullName>
    </submittedName>
</protein>
<gene>
    <name evidence="2" type="ORF">CPB84DRAFT_1840645</name>
</gene>
<feature type="compositionally biased region" description="Polar residues" evidence="1">
    <location>
        <begin position="1"/>
        <end position="11"/>
    </location>
</feature>
<dbReference type="Pfam" id="PF05032">
    <property type="entry name" value="Spo12"/>
    <property type="match status" value="1"/>
</dbReference>
<dbReference type="AlphaFoldDB" id="A0A9P5TTQ0"/>
<reference evidence="2" key="1">
    <citation type="submission" date="2020-11" db="EMBL/GenBank/DDBJ databases">
        <authorList>
            <consortium name="DOE Joint Genome Institute"/>
            <person name="Ahrendt S."/>
            <person name="Riley R."/>
            <person name="Andreopoulos W."/>
            <person name="LaButti K."/>
            <person name="Pangilinan J."/>
            <person name="Ruiz-duenas F.J."/>
            <person name="Barrasa J.M."/>
            <person name="Sanchez-Garcia M."/>
            <person name="Camarero S."/>
            <person name="Miyauchi S."/>
            <person name="Serrano A."/>
            <person name="Linde D."/>
            <person name="Babiker R."/>
            <person name="Drula E."/>
            <person name="Ayuso-Fernandez I."/>
            <person name="Pacheco R."/>
            <person name="Padilla G."/>
            <person name="Ferreira P."/>
            <person name="Barriuso J."/>
            <person name="Kellner H."/>
            <person name="Castanera R."/>
            <person name="Alfaro M."/>
            <person name="Ramirez L."/>
            <person name="Pisabarro A.G."/>
            <person name="Kuo A."/>
            <person name="Tritt A."/>
            <person name="Lipzen A."/>
            <person name="He G."/>
            <person name="Yan M."/>
            <person name="Ng V."/>
            <person name="Cullen D."/>
            <person name="Martin F."/>
            <person name="Rosso M.-N."/>
            <person name="Henrissat B."/>
            <person name="Hibbett D."/>
            <person name="Martinez A.T."/>
            <person name="Grigoriev I.V."/>
        </authorList>
    </citation>
    <scope>NUCLEOTIDE SEQUENCE</scope>
    <source>
        <strain evidence="2">AH 44721</strain>
    </source>
</reference>
<feature type="region of interest" description="Disordered" evidence="1">
    <location>
        <begin position="86"/>
        <end position="128"/>
    </location>
</feature>
<keyword evidence="3" id="KW-1185">Reference proteome</keyword>
<comment type="caution">
    <text evidence="2">The sequence shown here is derived from an EMBL/GenBank/DDBJ whole genome shotgun (WGS) entry which is preliminary data.</text>
</comment>
<evidence type="ECO:0000313" key="2">
    <source>
        <dbReference type="EMBL" id="KAF8913859.1"/>
    </source>
</evidence>
<dbReference type="Proteomes" id="UP000724874">
    <property type="component" value="Unassembled WGS sequence"/>
</dbReference>
<dbReference type="EMBL" id="JADNYJ010000001">
    <property type="protein sequence ID" value="KAF8913859.1"/>
    <property type="molecule type" value="Genomic_DNA"/>
</dbReference>
<sequence length="128" mass="13786">MSATVTPNDSPVGTPIQPLHNPSLAAQVVVPQAPLGNQAPGMGAKALLAKKMAKNHNPAYISPTDNLMTPVTQKLNAARKKHFTKLTKPVQLFSPAKENDESSGDEDAPRQNDNNSENKMDMDDENPF</sequence>
<dbReference type="InterPro" id="IPR007727">
    <property type="entry name" value="Spo12"/>
</dbReference>
<accession>A0A9P5TTQ0</accession>
<dbReference type="OrthoDB" id="5578329at2759"/>